<dbReference type="OrthoDB" id="272985at2759"/>
<gene>
    <name evidence="1" type="ORF">BV898_19238</name>
</gene>
<name>A0A9X6RPA2_HYPEX</name>
<proteinExistence type="predicted"/>
<evidence type="ECO:0000313" key="1">
    <source>
        <dbReference type="EMBL" id="OWA54845.1"/>
    </source>
</evidence>
<dbReference type="EMBL" id="MTYJ01000470">
    <property type="protein sequence ID" value="OWA54845.1"/>
    <property type="molecule type" value="Genomic_DNA"/>
</dbReference>
<reference evidence="2" key="1">
    <citation type="submission" date="2017-01" db="EMBL/GenBank/DDBJ databases">
        <title>Comparative genomics of anhydrobiosis in the tardigrade Hypsibius dujardini.</title>
        <authorList>
            <person name="Yoshida Y."/>
            <person name="Koutsovoulos G."/>
            <person name="Laetsch D."/>
            <person name="Stevens L."/>
            <person name="Kumar S."/>
            <person name="Horikawa D."/>
            <person name="Ishino K."/>
            <person name="Komine S."/>
            <person name="Tomita M."/>
            <person name="Blaxter M."/>
            <person name="Arakawa K."/>
        </authorList>
    </citation>
    <scope>NUCLEOTIDE SEQUENCE [LARGE SCALE GENOMIC DNA]</scope>
    <source>
        <strain evidence="2">Z151</strain>
    </source>
</reference>
<protein>
    <submittedName>
        <fullName evidence="1">Uncharacterized protein</fullName>
    </submittedName>
</protein>
<comment type="caution">
    <text evidence="1">The sequence shown here is derived from an EMBL/GenBank/DDBJ whole genome shotgun (WGS) entry which is preliminary data.</text>
</comment>
<dbReference type="AlphaFoldDB" id="A0A9X6RPA2"/>
<dbReference type="Proteomes" id="UP000192578">
    <property type="component" value="Unassembled WGS sequence"/>
</dbReference>
<accession>A0A9X6RPA2</accession>
<sequence>MTRGAVLFPFRKEKNAYNVDVLGRLHLSHYQAVDREANGDVVTSTISKEFFALMMKRGRIPAACLSMKPGTSVVSHQGG</sequence>
<organism evidence="1 2">
    <name type="scientific">Hypsibius exemplaris</name>
    <name type="common">Freshwater tardigrade</name>
    <dbReference type="NCBI Taxonomy" id="2072580"/>
    <lineage>
        <taxon>Eukaryota</taxon>
        <taxon>Metazoa</taxon>
        <taxon>Ecdysozoa</taxon>
        <taxon>Tardigrada</taxon>
        <taxon>Eutardigrada</taxon>
        <taxon>Parachela</taxon>
        <taxon>Hypsibioidea</taxon>
        <taxon>Hypsibiidae</taxon>
        <taxon>Hypsibius</taxon>
    </lineage>
</organism>
<keyword evidence="2" id="KW-1185">Reference proteome</keyword>
<evidence type="ECO:0000313" key="2">
    <source>
        <dbReference type="Proteomes" id="UP000192578"/>
    </source>
</evidence>